<dbReference type="SMART" id="SM00089">
    <property type="entry name" value="PKD"/>
    <property type="match status" value="1"/>
</dbReference>
<feature type="chain" id="PRO_5018533847" evidence="10">
    <location>
        <begin position="26"/>
        <end position="718"/>
    </location>
</feature>
<comment type="similarity">
    <text evidence="1">Belongs to the peptidase M43B family.</text>
</comment>
<comment type="caution">
    <text evidence="12">The sequence shown here is derived from an EMBL/GenBank/DDBJ whole genome shotgun (WGS) entry which is preliminary data.</text>
</comment>
<keyword evidence="4 10" id="KW-0732">Signal</keyword>
<keyword evidence="8" id="KW-1015">Disulfide bond</keyword>
<dbReference type="OrthoDB" id="6278496at2"/>
<dbReference type="CDD" id="cd00146">
    <property type="entry name" value="PKD"/>
    <property type="match status" value="1"/>
</dbReference>
<evidence type="ECO:0000256" key="10">
    <source>
        <dbReference type="SAM" id="SignalP"/>
    </source>
</evidence>
<dbReference type="InterPro" id="IPR022409">
    <property type="entry name" value="PKD/Chitinase_dom"/>
</dbReference>
<dbReference type="Pfam" id="PF05572">
    <property type="entry name" value="Peptidase_M43"/>
    <property type="match status" value="1"/>
</dbReference>
<feature type="compositionally biased region" description="Polar residues" evidence="9">
    <location>
        <begin position="451"/>
        <end position="468"/>
    </location>
</feature>
<evidence type="ECO:0000256" key="2">
    <source>
        <dbReference type="ARBA" id="ARBA00022670"/>
    </source>
</evidence>
<dbReference type="RefSeq" id="WP_126695821.1">
    <property type="nucleotide sequence ID" value="NZ_RXOF01000019.1"/>
</dbReference>
<evidence type="ECO:0000313" key="12">
    <source>
        <dbReference type="EMBL" id="RTQ45624.1"/>
    </source>
</evidence>
<feature type="region of interest" description="Disordered" evidence="9">
    <location>
        <begin position="451"/>
        <end position="470"/>
    </location>
</feature>
<dbReference type="AlphaFoldDB" id="A0A3S0HJJ4"/>
<evidence type="ECO:0000259" key="11">
    <source>
        <dbReference type="PROSITE" id="PS50093"/>
    </source>
</evidence>
<dbReference type="InterPro" id="IPR024079">
    <property type="entry name" value="MetalloPept_cat_dom_sf"/>
</dbReference>
<feature type="domain" description="PKD" evidence="11">
    <location>
        <begin position="347"/>
        <end position="434"/>
    </location>
</feature>
<evidence type="ECO:0000256" key="5">
    <source>
        <dbReference type="ARBA" id="ARBA00022801"/>
    </source>
</evidence>
<sequence>MLRKALPFLWVAVAAVLGSAGQASAQRQQRPEHTYGFRCAFDSVQQAEFARHPGMEQDYRNFLRSVAQMTPAEQARVAALPDVIVPVVVHVIYNGTSNNISDAQVYDAVRIINRDFNKENSDTAAIDPRFRAIAARPGFQFRLAQKDPNGNCTSGITRTYSTQTLVGDNSIKNVIRWDVSRYLNIWVAENANGVGGYAILPCGGGSLYDGIVIRNAQFGSLGRSCGTNFCARSLTHELGHYFGLPHTWGGSNTPGLPSNCNIDDGIADTPNTVGAQQDCNLNQATCGPVANTQNYMDYADCSNMFTEGQKAVMRASLSLACRSTLVSAANLVATGTNDGYVAPACPPVAAFRSNVSTICPGGSVQFINESYGNLGTVSYSWSFPGGSPSSSTAQNVTVTYNTPGVYDVTLTISSPNGPSFVTKQQVVRVLGPGAAFPAPYAEAFEDNEWQANSSNADRSWRNETSSPGSDRWQRINGVNGPSRPGTAALRLRLPNINNGVVTTLYSPVIDLTSVPGVTDYQVSFDRAYARRVSTSTDQLRVAFSSDCGVTWSNNVNYNAGLLITNTTRLPIAGNFTPTATEWATTTLNIPAAYQGSARLVVRIEVTTNDGNNLFLDNFRVESATVSSAKDMRTRGISVAPNPLTQETAVQFTLDKATRAQVQVLDLLGRPVLTTLAQQLGAGQQRIALGTEGRRLSAGVYVVQLTLGQELFTTRVLVQ</sequence>
<keyword evidence="2" id="KW-0645">Protease</keyword>
<keyword evidence="6" id="KW-0862">Zinc</keyword>
<dbReference type="GO" id="GO:0008237">
    <property type="term" value="F:metallopeptidase activity"/>
    <property type="evidence" value="ECO:0007669"/>
    <property type="project" value="UniProtKB-KW"/>
</dbReference>
<evidence type="ECO:0000256" key="7">
    <source>
        <dbReference type="ARBA" id="ARBA00023049"/>
    </source>
</evidence>
<gene>
    <name evidence="12" type="ORF">EJV47_24340</name>
</gene>
<dbReference type="GO" id="GO:0006508">
    <property type="term" value="P:proteolysis"/>
    <property type="evidence" value="ECO:0007669"/>
    <property type="project" value="UniProtKB-KW"/>
</dbReference>
<dbReference type="Gene3D" id="3.40.390.10">
    <property type="entry name" value="Collagenase (Catalytic Domain)"/>
    <property type="match status" value="1"/>
</dbReference>
<dbReference type="Pfam" id="PF18911">
    <property type="entry name" value="PKD_4"/>
    <property type="match status" value="1"/>
</dbReference>
<protein>
    <submittedName>
        <fullName evidence="12">PKD domain-containing protein</fullName>
    </submittedName>
</protein>
<dbReference type="InterPro" id="IPR035986">
    <property type="entry name" value="PKD_dom_sf"/>
</dbReference>
<dbReference type="InterPro" id="IPR000601">
    <property type="entry name" value="PKD_dom"/>
</dbReference>
<dbReference type="SUPFAM" id="SSF49299">
    <property type="entry name" value="PKD domain"/>
    <property type="match status" value="1"/>
</dbReference>
<dbReference type="PROSITE" id="PS50093">
    <property type="entry name" value="PKD"/>
    <property type="match status" value="1"/>
</dbReference>
<feature type="signal peptide" evidence="10">
    <location>
        <begin position="1"/>
        <end position="25"/>
    </location>
</feature>
<keyword evidence="7" id="KW-0482">Metalloprotease</keyword>
<evidence type="ECO:0000256" key="4">
    <source>
        <dbReference type="ARBA" id="ARBA00022729"/>
    </source>
</evidence>
<dbReference type="EMBL" id="RXOF01000019">
    <property type="protein sequence ID" value="RTQ45624.1"/>
    <property type="molecule type" value="Genomic_DNA"/>
</dbReference>
<dbReference type="Gene3D" id="2.60.40.10">
    <property type="entry name" value="Immunoglobulins"/>
    <property type="match status" value="1"/>
</dbReference>
<dbReference type="InterPro" id="IPR008754">
    <property type="entry name" value="Peptidase_M43"/>
</dbReference>
<proteinExistence type="inferred from homology"/>
<dbReference type="PANTHER" id="PTHR47466">
    <property type="match status" value="1"/>
</dbReference>
<dbReference type="PANTHER" id="PTHR47466:SF1">
    <property type="entry name" value="METALLOPROTEASE MEP1 (AFU_ORTHOLOGUE AFUA_1G07730)-RELATED"/>
    <property type="match status" value="1"/>
</dbReference>
<accession>A0A3S0HJJ4</accession>
<evidence type="ECO:0000256" key="9">
    <source>
        <dbReference type="SAM" id="MobiDB-lite"/>
    </source>
</evidence>
<evidence type="ECO:0000256" key="8">
    <source>
        <dbReference type="ARBA" id="ARBA00023157"/>
    </source>
</evidence>
<keyword evidence="5" id="KW-0378">Hydrolase</keyword>
<name>A0A3S0HJJ4_9BACT</name>
<keyword evidence="13" id="KW-1185">Reference proteome</keyword>
<evidence type="ECO:0000256" key="6">
    <source>
        <dbReference type="ARBA" id="ARBA00022833"/>
    </source>
</evidence>
<evidence type="ECO:0000313" key="13">
    <source>
        <dbReference type="Proteomes" id="UP000282184"/>
    </source>
</evidence>
<dbReference type="Proteomes" id="UP000282184">
    <property type="component" value="Unassembled WGS sequence"/>
</dbReference>
<dbReference type="InterPro" id="IPR026444">
    <property type="entry name" value="Secre_tail"/>
</dbReference>
<organism evidence="12 13">
    <name type="scientific">Hymenobacter gummosus</name>
    <dbReference type="NCBI Taxonomy" id="1776032"/>
    <lineage>
        <taxon>Bacteria</taxon>
        <taxon>Pseudomonadati</taxon>
        <taxon>Bacteroidota</taxon>
        <taxon>Cytophagia</taxon>
        <taxon>Cytophagales</taxon>
        <taxon>Hymenobacteraceae</taxon>
        <taxon>Hymenobacter</taxon>
    </lineage>
</organism>
<dbReference type="InterPro" id="IPR013783">
    <property type="entry name" value="Ig-like_fold"/>
</dbReference>
<dbReference type="SUPFAM" id="SSF55486">
    <property type="entry name" value="Metalloproteases ('zincins'), catalytic domain"/>
    <property type="match status" value="1"/>
</dbReference>
<keyword evidence="3" id="KW-0479">Metal-binding</keyword>
<dbReference type="Gene3D" id="2.60.120.260">
    <property type="entry name" value="Galactose-binding domain-like"/>
    <property type="match status" value="1"/>
</dbReference>
<dbReference type="NCBIfam" id="TIGR04183">
    <property type="entry name" value="Por_Secre_tail"/>
    <property type="match status" value="1"/>
</dbReference>
<evidence type="ECO:0000256" key="3">
    <source>
        <dbReference type="ARBA" id="ARBA00022723"/>
    </source>
</evidence>
<reference evidence="12 13" key="1">
    <citation type="submission" date="2018-12" db="EMBL/GenBank/DDBJ databases">
        <title>Hymenobacter gummosus sp. nov., isolated from a spring.</title>
        <authorList>
            <person name="Nie L."/>
        </authorList>
    </citation>
    <scope>NUCLEOTIDE SEQUENCE [LARGE SCALE GENOMIC DNA]</scope>
    <source>
        <strain evidence="12 13">KCTC 52166</strain>
    </source>
</reference>
<dbReference type="GO" id="GO:0046872">
    <property type="term" value="F:metal ion binding"/>
    <property type="evidence" value="ECO:0007669"/>
    <property type="project" value="UniProtKB-KW"/>
</dbReference>
<evidence type="ECO:0000256" key="1">
    <source>
        <dbReference type="ARBA" id="ARBA00008721"/>
    </source>
</evidence>